<dbReference type="Proteomes" id="UP001454036">
    <property type="component" value="Unassembled WGS sequence"/>
</dbReference>
<feature type="region of interest" description="Disordered" evidence="1">
    <location>
        <begin position="18"/>
        <end position="56"/>
    </location>
</feature>
<organism evidence="2 3">
    <name type="scientific">Lithospermum erythrorhizon</name>
    <name type="common">Purple gromwell</name>
    <name type="synonym">Lithospermum officinale var. erythrorhizon</name>
    <dbReference type="NCBI Taxonomy" id="34254"/>
    <lineage>
        <taxon>Eukaryota</taxon>
        <taxon>Viridiplantae</taxon>
        <taxon>Streptophyta</taxon>
        <taxon>Embryophyta</taxon>
        <taxon>Tracheophyta</taxon>
        <taxon>Spermatophyta</taxon>
        <taxon>Magnoliopsida</taxon>
        <taxon>eudicotyledons</taxon>
        <taxon>Gunneridae</taxon>
        <taxon>Pentapetalae</taxon>
        <taxon>asterids</taxon>
        <taxon>lamiids</taxon>
        <taxon>Boraginales</taxon>
        <taxon>Boraginaceae</taxon>
        <taxon>Boraginoideae</taxon>
        <taxon>Lithospermeae</taxon>
        <taxon>Lithospermum</taxon>
    </lineage>
</organism>
<keyword evidence="3" id="KW-1185">Reference proteome</keyword>
<sequence>MGTFKLIPRTLALSAVQRQAATSKSANPSSKGQHLSPEGGEPKLILTNPRRSAQTPNFNVSVGHKGFTGGAFGVGFGRLHDPQALENVASKRREQMKRGVEAHFLKAMDINKEENS</sequence>
<gene>
    <name evidence="2" type="ORF">LIER_03923</name>
</gene>
<proteinExistence type="predicted"/>
<reference evidence="2 3" key="1">
    <citation type="submission" date="2024-01" db="EMBL/GenBank/DDBJ databases">
        <title>The complete chloroplast genome sequence of Lithospermum erythrorhizon: insights into the phylogenetic relationship among Boraginaceae species and the maternal lineages of purple gromwells.</title>
        <authorList>
            <person name="Okada T."/>
            <person name="Watanabe K."/>
        </authorList>
    </citation>
    <scope>NUCLEOTIDE SEQUENCE [LARGE SCALE GENOMIC DNA]</scope>
</reference>
<protein>
    <submittedName>
        <fullName evidence="2">Uncharacterized protein</fullName>
    </submittedName>
</protein>
<evidence type="ECO:0000313" key="2">
    <source>
        <dbReference type="EMBL" id="GAA0143180.1"/>
    </source>
</evidence>
<dbReference type="EMBL" id="BAABME010000486">
    <property type="protein sequence ID" value="GAA0143180.1"/>
    <property type="molecule type" value="Genomic_DNA"/>
</dbReference>
<dbReference type="AlphaFoldDB" id="A0AAV3NYZ6"/>
<name>A0AAV3NYZ6_LITER</name>
<comment type="caution">
    <text evidence="2">The sequence shown here is derived from an EMBL/GenBank/DDBJ whole genome shotgun (WGS) entry which is preliminary data.</text>
</comment>
<accession>A0AAV3NYZ6</accession>
<feature type="compositionally biased region" description="Polar residues" evidence="1">
    <location>
        <begin position="18"/>
        <end position="33"/>
    </location>
</feature>
<evidence type="ECO:0000313" key="3">
    <source>
        <dbReference type="Proteomes" id="UP001454036"/>
    </source>
</evidence>
<evidence type="ECO:0000256" key="1">
    <source>
        <dbReference type="SAM" id="MobiDB-lite"/>
    </source>
</evidence>